<dbReference type="InterPro" id="IPR013785">
    <property type="entry name" value="Aldolase_TIM"/>
</dbReference>
<evidence type="ECO:0000313" key="3">
    <source>
        <dbReference type="EMBL" id="RHZ00825.1"/>
    </source>
</evidence>
<feature type="region of interest" description="Disordered" evidence="1">
    <location>
        <begin position="155"/>
        <end position="199"/>
    </location>
</feature>
<dbReference type="GO" id="GO:0051539">
    <property type="term" value="F:4 iron, 4 sulfur cluster binding"/>
    <property type="evidence" value="ECO:0007669"/>
    <property type="project" value="InterPro"/>
</dbReference>
<dbReference type="PROSITE" id="PS50902">
    <property type="entry name" value="FLAVODOXIN_LIKE"/>
    <property type="match status" value="1"/>
</dbReference>
<dbReference type="PANTHER" id="PTHR13930:SF0">
    <property type="entry name" value="S-ADENOSYL-L-METHIONINE-DEPENDENT TRNA 4-DEMETHYLWYOSINE SYNTHASE TYW1-RELATED"/>
    <property type="match status" value="1"/>
</dbReference>
<dbReference type="InterPro" id="IPR034556">
    <property type="entry name" value="tRNA_wybutosine-synthase"/>
</dbReference>
<name>A0A418DWC6_APHAT</name>
<feature type="domain" description="Flavodoxin-like" evidence="2">
    <location>
        <begin position="1"/>
        <end position="142"/>
    </location>
</feature>
<evidence type="ECO:0000259" key="2">
    <source>
        <dbReference type="PROSITE" id="PS50902"/>
    </source>
</evidence>
<dbReference type="PANTHER" id="PTHR13930">
    <property type="entry name" value="S-ADENOSYL-L-METHIONINE-DEPENDENT TRNA 4-DEMETHYLWYOSINE SYNTHASE"/>
    <property type="match status" value="1"/>
</dbReference>
<sequence length="327" mass="36243">MMVPKRTPKLFALNVAGYAFEPSVVDMKDYDQVRDNLEHEHVLISILSTWTGGVPPESALVFCNWLQDMAQDFRVSKTWLKHVHVGVYGLGNSEYDEHYGKASKALSKHLSSLGASRLCPRGVGDDNQDQAAQFDSWSDHLIAALCEQYGALRSPAASSSSSPSVKPKQQPAGWKSQNEFRRQKRKEKAAANGEDTEEAIWTAEDQMNEIVLELDQGDDSDDEDSRPKKQDSGVVDVEDIGVVMKESEAATLSREMVTPLQRKALTKEGYKFIGTHSAISCTDDAKELVEGAISRHQTMIKEVKGLPGLIQSRWEEAFTVCHCALSL</sequence>
<comment type="caution">
    <text evidence="3">The sequence shown here is derived from an EMBL/GenBank/DDBJ whole genome shotgun (WGS) entry which is preliminary data.</text>
</comment>
<feature type="compositionally biased region" description="Low complexity" evidence="1">
    <location>
        <begin position="155"/>
        <end position="164"/>
    </location>
</feature>
<dbReference type="SUPFAM" id="SSF52218">
    <property type="entry name" value="Flavoproteins"/>
    <property type="match status" value="1"/>
</dbReference>
<dbReference type="EMBL" id="QUTG01000947">
    <property type="protein sequence ID" value="RHZ00825.1"/>
    <property type="molecule type" value="Genomic_DNA"/>
</dbReference>
<dbReference type="Gene3D" id="3.40.50.360">
    <property type="match status" value="1"/>
</dbReference>
<reference evidence="3 4" key="1">
    <citation type="submission" date="2018-08" db="EMBL/GenBank/DDBJ databases">
        <title>Aphanomyces genome sequencing and annotation.</title>
        <authorList>
            <person name="Minardi D."/>
            <person name="Oidtmann B."/>
            <person name="Van Der Giezen M."/>
            <person name="Studholme D.J."/>
        </authorList>
    </citation>
    <scope>NUCLEOTIDE SEQUENCE [LARGE SCALE GENOMIC DNA]</scope>
    <source>
        <strain evidence="3 4">Sv</strain>
    </source>
</reference>
<dbReference type="GO" id="GO:0031591">
    <property type="term" value="P:wybutosine biosynthetic process"/>
    <property type="evidence" value="ECO:0007669"/>
    <property type="project" value="TreeGrafter"/>
</dbReference>
<dbReference type="InterPro" id="IPR001094">
    <property type="entry name" value="Flavdoxin-like"/>
</dbReference>
<gene>
    <name evidence="3" type="ORF">DYB35_013924</name>
</gene>
<proteinExistence type="predicted"/>
<feature type="non-terminal residue" evidence="3">
    <location>
        <position position="327"/>
    </location>
</feature>
<organism evidence="3 4">
    <name type="scientific">Aphanomyces astaci</name>
    <name type="common">Crayfish plague agent</name>
    <dbReference type="NCBI Taxonomy" id="112090"/>
    <lineage>
        <taxon>Eukaryota</taxon>
        <taxon>Sar</taxon>
        <taxon>Stramenopiles</taxon>
        <taxon>Oomycota</taxon>
        <taxon>Saprolegniomycetes</taxon>
        <taxon>Saprolegniales</taxon>
        <taxon>Verrucalvaceae</taxon>
        <taxon>Aphanomyces</taxon>
    </lineage>
</organism>
<dbReference type="Proteomes" id="UP000285712">
    <property type="component" value="Unassembled WGS sequence"/>
</dbReference>
<dbReference type="InterPro" id="IPR008254">
    <property type="entry name" value="Flavodoxin/NO_synth"/>
</dbReference>
<dbReference type="AlphaFoldDB" id="A0A418DWC6"/>
<dbReference type="GO" id="GO:0010181">
    <property type="term" value="F:FMN binding"/>
    <property type="evidence" value="ECO:0007669"/>
    <property type="project" value="InterPro"/>
</dbReference>
<dbReference type="VEuPathDB" id="FungiDB:H257_04059"/>
<dbReference type="PRINTS" id="PR00369">
    <property type="entry name" value="FLAVODOXIN"/>
</dbReference>
<dbReference type="Gene3D" id="3.20.20.70">
    <property type="entry name" value="Aldolase class I"/>
    <property type="match status" value="1"/>
</dbReference>
<accession>A0A418DWC6</accession>
<evidence type="ECO:0000256" key="1">
    <source>
        <dbReference type="SAM" id="MobiDB-lite"/>
    </source>
</evidence>
<dbReference type="Pfam" id="PF00258">
    <property type="entry name" value="Flavodoxin_1"/>
    <property type="match status" value="1"/>
</dbReference>
<protein>
    <recommendedName>
        <fullName evidence="2">Flavodoxin-like domain-containing protein</fullName>
    </recommendedName>
</protein>
<evidence type="ECO:0000313" key="4">
    <source>
        <dbReference type="Proteomes" id="UP000285712"/>
    </source>
</evidence>
<dbReference type="InterPro" id="IPR029039">
    <property type="entry name" value="Flavoprotein-like_sf"/>
</dbReference>